<reference evidence="3" key="1">
    <citation type="submission" date="2014-03" db="EMBL/GenBank/DDBJ databases">
        <authorList>
            <person name="Aksoy S."/>
            <person name="Warren W."/>
            <person name="Wilson R.K."/>
        </authorList>
    </citation>
    <scope>NUCLEOTIDE SEQUENCE [LARGE SCALE GENOMIC DNA]</scope>
    <source>
        <strain evidence="3">IAEA</strain>
    </source>
</reference>
<evidence type="ECO:0000313" key="3">
    <source>
        <dbReference type="Proteomes" id="UP000092445"/>
    </source>
</evidence>
<dbReference type="EnsemblMetazoa" id="GPAI036312-RA">
    <property type="protein sequence ID" value="GPAI036312-PA"/>
    <property type="gene ID" value="GPAI036312"/>
</dbReference>
<protein>
    <submittedName>
        <fullName evidence="2">Uncharacterized protein</fullName>
    </submittedName>
</protein>
<sequence>MKCVYSSNDYVNSAGGGGEVARWRRLVYYVHLCAFRIILLTAACLSSLCCRHHQSMRSETPFKNKIRIKYLHYYTDEILTLSIDNLSTFSFDCHLLLQCSLNC</sequence>
<keyword evidence="1" id="KW-1133">Transmembrane helix</keyword>
<feature type="transmembrane region" description="Helical" evidence="1">
    <location>
        <begin position="26"/>
        <end position="48"/>
    </location>
</feature>
<keyword evidence="1" id="KW-0472">Membrane</keyword>
<dbReference type="VEuPathDB" id="VectorBase:GPAI036312"/>
<keyword evidence="1" id="KW-0812">Transmembrane</keyword>
<organism evidence="2 3">
    <name type="scientific">Glossina pallidipes</name>
    <name type="common">Tsetse fly</name>
    <dbReference type="NCBI Taxonomy" id="7398"/>
    <lineage>
        <taxon>Eukaryota</taxon>
        <taxon>Metazoa</taxon>
        <taxon>Ecdysozoa</taxon>
        <taxon>Arthropoda</taxon>
        <taxon>Hexapoda</taxon>
        <taxon>Insecta</taxon>
        <taxon>Pterygota</taxon>
        <taxon>Neoptera</taxon>
        <taxon>Endopterygota</taxon>
        <taxon>Diptera</taxon>
        <taxon>Brachycera</taxon>
        <taxon>Muscomorpha</taxon>
        <taxon>Hippoboscoidea</taxon>
        <taxon>Glossinidae</taxon>
        <taxon>Glossina</taxon>
    </lineage>
</organism>
<dbReference type="Proteomes" id="UP000092445">
    <property type="component" value="Unassembled WGS sequence"/>
</dbReference>
<evidence type="ECO:0000256" key="1">
    <source>
        <dbReference type="SAM" id="Phobius"/>
    </source>
</evidence>
<keyword evidence="3" id="KW-1185">Reference proteome</keyword>
<reference evidence="2" key="2">
    <citation type="submission" date="2020-05" db="UniProtKB">
        <authorList>
            <consortium name="EnsemblMetazoa"/>
        </authorList>
    </citation>
    <scope>IDENTIFICATION</scope>
    <source>
        <strain evidence="2">IAEA</strain>
    </source>
</reference>
<evidence type="ECO:0000313" key="2">
    <source>
        <dbReference type="EnsemblMetazoa" id="GPAI036312-PA"/>
    </source>
</evidence>
<accession>A0A1B0A738</accession>
<proteinExistence type="predicted"/>
<dbReference type="AlphaFoldDB" id="A0A1B0A738"/>
<name>A0A1B0A738_GLOPL</name>